<keyword evidence="1" id="KW-1133">Transmembrane helix</keyword>
<protein>
    <submittedName>
        <fullName evidence="2">Uncharacterized protein</fullName>
    </submittedName>
</protein>
<keyword evidence="1" id="KW-0472">Membrane</keyword>
<evidence type="ECO:0000313" key="2">
    <source>
        <dbReference type="EMBL" id="OUC47564.1"/>
    </source>
</evidence>
<keyword evidence="1" id="KW-0812">Transmembrane</keyword>
<dbReference type="Proteomes" id="UP000243006">
    <property type="component" value="Unassembled WGS sequence"/>
</dbReference>
<sequence length="63" mass="7219">MQYFLKISIGSMKAQLTVPSTFYYVNLNVTKLWLLIIFFNPSQSSNLMPKNFCLVSSLLEPVV</sequence>
<dbReference type="EMBL" id="LVZM01004180">
    <property type="protein sequence ID" value="OUC47564.1"/>
    <property type="molecule type" value="Genomic_DNA"/>
</dbReference>
<organism evidence="2 3">
    <name type="scientific">Trichinella nativa</name>
    <dbReference type="NCBI Taxonomy" id="6335"/>
    <lineage>
        <taxon>Eukaryota</taxon>
        <taxon>Metazoa</taxon>
        <taxon>Ecdysozoa</taxon>
        <taxon>Nematoda</taxon>
        <taxon>Enoplea</taxon>
        <taxon>Dorylaimia</taxon>
        <taxon>Trichinellida</taxon>
        <taxon>Trichinellidae</taxon>
        <taxon>Trichinella</taxon>
    </lineage>
</organism>
<comment type="caution">
    <text evidence="2">The sequence shown here is derived from an EMBL/GenBank/DDBJ whole genome shotgun (WGS) entry which is preliminary data.</text>
</comment>
<evidence type="ECO:0000313" key="3">
    <source>
        <dbReference type="Proteomes" id="UP000243006"/>
    </source>
</evidence>
<evidence type="ECO:0000256" key="1">
    <source>
        <dbReference type="SAM" id="Phobius"/>
    </source>
</evidence>
<name>A0A1Y3EQY2_9BILA</name>
<feature type="transmembrane region" description="Helical" evidence="1">
    <location>
        <begin position="21"/>
        <end position="39"/>
    </location>
</feature>
<proteinExistence type="predicted"/>
<dbReference type="AlphaFoldDB" id="A0A1Y3EQY2"/>
<reference evidence="2 3" key="1">
    <citation type="submission" date="2015-04" db="EMBL/GenBank/DDBJ databases">
        <title>Draft genome of the roundworm Trichinella nativa.</title>
        <authorList>
            <person name="Mitreva M."/>
        </authorList>
    </citation>
    <scope>NUCLEOTIDE SEQUENCE [LARGE SCALE GENOMIC DNA]</scope>
    <source>
        <strain evidence="2 3">ISS45</strain>
    </source>
</reference>
<gene>
    <name evidence="2" type="ORF">D917_06850</name>
</gene>
<accession>A0A1Y3EQY2</accession>